<dbReference type="RefSeq" id="WP_085895827.1">
    <property type="nucleotide sequence ID" value="NZ_FWFY01000003.1"/>
</dbReference>
<organism evidence="2 3">
    <name type="scientific">Limimaricola soesokkakensis</name>
    <dbReference type="NCBI Taxonomy" id="1343159"/>
    <lineage>
        <taxon>Bacteria</taxon>
        <taxon>Pseudomonadati</taxon>
        <taxon>Pseudomonadota</taxon>
        <taxon>Alphaproteobacteria</taxon>
        <taxon>Rhodobacterales</taxon>
        <taxon>Paracoccaceae</taxon>
        <taxon>Limimaricola</taxon>
    </lineage>
</organism>
<accession>A0A1X6YZU8</accession>
<evidence type="ECO:0000313" key="1">
    <source>
        <dbReference type="EMBL" id="PSK87914.1"/>
    </source>
</evidence>
<dbReference type="AlphaFoldDB" id="A0A1X6YZU8"/>
<reference evidence="1 4" key="2">
    <citation type="submission" date="2018-03" db="EMBL/GenBank/DDBJ databases">
        <title>Genomic Encyclopedia of Archaeal and Bacterial Type Strains, Phase II (KMG-II): from individual species to whole genera.</title>
        <authorList>
            <person name="Goeker M."/>
        </authorList>
    </citation>
    <scope>NUCLEOTIDE SEQUENCE [LARGE SCALE GENOMIC DNA]</scope>
    <source>
        <strain evidence="1 4">DSM 29956</strain>
    </source>
</reference>
<protein>
    <recommendedName>
        <fullName evidence="5">General secretion pathway protein J</fullName>
    </recommendedName>
</protein>
<proteinExistence type="predicted"/>
<dbReference type="Proteomes" id="UP000193495">
    <property type="component" value="Unassembled WGS sequence"/>
</dbReference>
<dbReference type="OrthoDB" id="7204880at2"/>
<keyword evidence="4" id="KW-1185">Reference proteome</keyword>
<reference evidence="2 3" key="1">
    <citation type="submission" date="2017-03" db="EMBL/GenBank/DDBJ databases">
        <authorList>
            <person name="Afonso C.L."/>
            <person name="Miller P.J."/>
            <person name="Scott M.A."/>
            <person name="Spackman E."/>
            <person name="Goraichik I."/>
            <person name="Dimitrov K.M."/>
            <person name="Suarez D.L."/>
            <person name="Swayne D.E."/>
        </authorList>
    </citation>
    <scope>NUCLEOTIDE SEQUENCE [LARGE SCALE GENOMIC DNA]</scope>
    <source>
        <strain evidence="2 3">CECT 8367</strain>
    </source>
</reference>
<dbReference type="EMBL" id="FWFY01000003">
    <property type="protein sequence ID" value="SLN36217.1"/>
    <property type="molecule type" value="Genomic_DNA"/>
</dbReference>
<evidence type="ECO:0000313" key="3">
    <source>
        <dbReference type="Proteomes" id="UP000193495"/>
    </source>
</evidence>
<dbReference type="EMBL" id="PYGB01000002">
    <property type="protein sequence ID" value="PSK87914.1"/>
    <property type="molecule type" value="Genomic_DNA"/>
</dbReference>
<sequence length="195" mass="21102">MLELLLALAMMSAIALIMSAALGLTSRAGVRFAGSEIGTGLLLHRDRLRRLIEDIPPQGRLWGTDGRIEFETSIEEPPFWPGDLVHVTLERATASGGIRPVVVSAVAPGVDSAEGPRTDFSLVEHSEGLQVRYWGSPVPGMRPAWHEVWPMTAPLPELVRIEYDAAGTTLPPLVVRPARSLSQEVMSLSSRLPPG</sequence>
<evidence type="ECO:0000313" key="2">
    <source>
        <dbReference type="EMBL" id="SLN36217.1"/>
    </source>
</evidence>
<evidence type="ECO:0000313" key="4">
    <source>
        <dbReference type="Proteomes" id="UP000240624"/>
    </source>
</evidence>
<evidence type="ECO:0008006" key="5">
    <source>
        <dbReference type="Google" id="ProtNLM"/>
    </source>
</evidence>
<gene>
    <name evidence="1" type="ORF">CLV79_102406</name>
    <name evidence="2" type="ORF">LOS8367_01488</name>
</gene>
<name>A0A1X6YZU8_9RHOB</name>
<dbReference type="Proteomes" id="UP000240624">
    <property type="component" value="Unassembled WGS sequence"/>
</dbReference>